<dbReference type="OrthoDB" id="366890at2"/>
<proteinExistence type="predicted"/>
<accession>F2NVP2</accession>
<evidence type="ECO:0000313" key="2">
    <source>
        <dbReference type="EMBL" id="AEB14479.1"/>
    </source>
</evidence>
<evidence type="ECO:0000256" key="1">
    <source>
        <dbReference type="SAM" id="MobiDB-lite"/>
    </source>
</evidence>
<name>F2NVP2_TRES6</name>
<organism evidence="2 3">
    <name type="scientific">Treponema succinifaciens (strain ATCC 33096 / DSM 2489 / 6091)</name>
    <dbReference type="NCBI Taxonomy" id="869209"/>
    <lineage>
        <taxon>Bacteria</taxon>
        <taxon>Pseudomonadati</taxon>
        <taxon>Spirochaetota</taxon>
        <taxon>Spirochaetia</taxon>
        <taxon>Spirochaetales</taxon>
        <taxon>Treponemataceae</taxon>
        <taxon>Treponema</taxon>
    </lineage>
</organism>
<dbReference type="EMBL" id="CP002631">
    <property type="protein sequence ID" value="AEB14479.1"/>
    <property type="molecule type" value="Genomic_DNA"/>
</dbReference>
<dbReference type="Proteomes" id="UP000006852">
    <property type="component" value="Chromosome"/>
</dbReference>
<evidence type="ECO:0000313" key="3">
    <source>
        <dbReference type="Proteomes" id="UP000006852"/>
    </source>
</evidence>
<reference evidence="2 3" key="1">
    <citation type="journal article" date="2011" name="Stand. Genomic Sci.">
        <title>Complete genome sequence of Treponema succinifaciens type strain (6091).</title>
        <authorList>
            <person name="Han C."/>
            <person name="Gronow S."/>
            <person name="Teshima H."/>
            <person name="Lapidus A."/>
            <person name="Nolan M."/>
            <person name="Lucas S."/>
            <person name="Hammon N."/>
            <person name="Deshpande S."/>
            <person name="Cheng J.F."/>
            <person name="Zeytun A."/>
            <person name="Tapia R."/>
            <person name="Goodwin L."/>
            <person name="Pitluck S."/>
            <person name="Liolios K."/>
            <person name="Pagani I."/>
            <person name="Ivanova N."/>
            <person name="Mavromatis K."/>
            <person name="Mikhailova N."/>
            <person name="Huntemann M."/>
            <person name="Pati A."/>
            <person name="Chen A."/>
            <person name="Palaniappan K."/>
            <person name="Land M."/>
            <person name="Hauser L."/>
            <person name="Brambilla E.M."/>
            <person name="Rohde M."/>
            <person name="Goker M."/>
            <person name="Woyke T."/>
            <person name="Bristow J."/>
            <person name="Eisen J.A."/>
            <person name="Markowitz V."/>
            <person name="Hugenholtz P."/>
            <person name="Kyrpides N.C."/>
            <person name="Klenk H.P."/>
            <person name="Detter J.C."/>
        </authorList>
    </citation>
    <scope>NUCLEOTIDE SEQUENCE [LARGE SCALE GENOMIC DNA]</scope>
    <source>
        <strain evidence="3">ATCC 33096 / DSM 2489 / 6091</strain>
    </source>
</reference>
<dbReference type="STRING" id="869209.Tresu_1579"/>
<feature type="region of interest" description="Disordered" evidence="1">
    <location>
        <begin position="482"/>
        <end position="508"/>
    </location>
</feature>
<dbReference type="RefSeq" id="WP_013701761.1">
    <property type="nucleotide sequence ID" value="NC_015385.1"/>
</dbReference>
<dbReference type="eggNOG" id="ENOG50348TB">
    <property type="taxonomic scope" value="Bacteria"/>
</dbReference>
<reference evidence="3" key="2">
    <citation type="submission" date="2011-04" db="EMBL/GenBank/DDBJ databases">
        <title>The complete genome of chromosome of Treponema succinifaciens DSM 2489.</title>
        <authorList>
            <person name="Lucas S."/>
            <person name="Copeland A."/>
            <person name="Lapidus A."/>
            <person name="Bruce D."/>
            <person name="Goodwin L."/>
            <person name="Pitluck S."/>
            <person name="Peters L."/>
            <person name="Kyrpides N."/>
            <person name="Mavromatis K."/>
            <person name="Ivanova N."/>
            <person name="Ovchinnikova G."/>
            <person name="Teshima H."/>
            <person name="Detter J.C."/>
            <person name="Tapia R."/>
            <person name="Han C."/>
            <person name="Land M."/>
            <person name="Hauser L."/>
            <person name="Markowitz V."/>
            <person name="Cheng J.-F."/>
            <person name="Hugenholtz P."/>
            <person name="Woyke T."/>
            <person name="Wu D."/>
            <person name="Gronow S."/>
            <person name="Wellnitz S."/>
            <person name="Brambilla E."/>
            <person name="Klenk H.-P."/>
            <person name="Eisen J.A."/>
        </authorList>
    </citation>
    <scope>NUCLEOTIDE SEQUENCE [LARGE SCALE GENOMIC DNA]</scope>
    <source>
        <strain evidence="3">ATCC 33096 / DSM 2489 / 6091</strain>
    </source>
</reference>
<keyword evidence="3" id="KW-1185">Reference proteome</keyword>
<dbReference type="KEGG" id="tsu:Tresu_1579"/>
<dbReference type="AlphaFoldDB" id="F2NVP2"/>
<protein>
    <recommendedName>
        <fullName evidence="4">Capsule assembly Wzi family protein</fullName>
    </recommendedName>
</protein>
<evidence type="ECO:0008006" key="4">
    <source>
        <dbReference type="Google" id="ProtNLM"/>
    </source>
</evidence>
<dbReference type="GeneID" id="302998738"/>
<sequence length="565" mass="65122">MKILSSFKKFLWIVLLYVPFFSFARGKNELVKNGHWIYDALAAVSMEEGRLDFTDRSPLSVGEILFFLDEAEYSSLSSAGKLQYDRIKNYCSQESFEFGPDFIKLGFEVELNAEGYYKQNDDDDLEWNYGRYDKGDFLYIPVKIEGADYFTMMFEGKLALNKNTKEDNDNFLSVPLAADEIDINFPDTGYFSTSHNFTENAALTFQIGRGASDFTRSLTGSIVQSRYFTGSSYLELGFYTPNFRYSMNVNQFNVDKYLYSHEINFRFFKKLQFTARESLLVFAPMELRYLNPWTIYHGFAAWRDYGSNESNTCDYLALKLAYTPVKFLRLYGEFAMTQFQTVYETSNFKDDTTPNGLAFQGGIESFVPCNDGYFHFWLEGTYTDAYMYIKESPDWSMVRNYRENLGDTKYVFYEWIGTPFGPDTVSGKLSIEYEKPAKWSLGASYLLKACGKNSGTKIFKNLGWHEGNEYVIDDSDDGKKNRENWIFPDSDSQGSDEAKKRQKASTPSGTNEYVNVVSLRGTFSPKENITFVFQPSYTFIINYNNESGRNENGFEVAFAANIKIL</sequence>
<dbReference type="HOGENOM" id="CLU_032724_0_0_12"/>
<gene>
    <name evidence="2" type="ordered locus">Tresu_1579</name>
</gene>